<keyword evidence="9" id="KW-1185">Reference proteome</keyword>
<dbReference type="OMA" id="HCEVWYV"/>
<reference evidence="8" key="3">
    <citation type="submission" date="2025-09" db="UniProtKB">
        <authorList>
            <consortium name="Ensembl"/>
        </authorList>
    </citation>
    <scope>IDENTIFICATION</scope>
</reference>
<name>A0A3B5KDA0_TAKRU</name>
<dbReference type="Proteomes" id="UP000005226">
    <property type="component" value="Chromosome 5"/>
</dbReference>
<comment type="subcellular location">
    <subcellularLocation>
        <location evidence="1">Cytoplasm</location>
    </subcellularLocation>
</comment>
<evidence type="ECO:0000256" key="6">
    <source>
        <dbReference type="ARBA" id="ARBA00040755"/>
    </source>
</evidence>
<dbReference type="Pfam" id="PF04832">
    <property type="entry name" value="SOUL"/>
    <property type="match status" value="1"/>
</dbReference>
<dbReference type="InterPro" id="IPR011256">
    <property type="entry name" value="Reg_factor_effector_dom_sf"/>
</dbReference>
<dbReference type="FunFam" id="3.20.80.10:FF:000003">
    <property type="entry name" value="Heme-binding protein 1"/>
    <property type="match status" value="1"/>
</dbReference>
<comment type="subunit">
    <text evidence="3">Monomer.</text>
</comment>
<dbReference type="STRING" id="31033.ENSTRUP00000051387"/>
<sequence>RMLLLVLVGVLLVITAEARIGSSSELDFNVDTEQTLLFDVICKTDKYEVRSYDSEKWVSTEASSFSMEIASITAFRRLFKYIAGANEEGKKVEMTAPVLMEMEDVDRPFWETVVYPMSFLLPAEHQEKPPKPTDSNVKLRTFPKMNVYVLSYGGWMTSLNERSKAKALSKALDDAGAKYIKGKHYAAGYNSPMTLFNRHNEVWYVVEGDPVCASSGSSSSEETDATPVS</sequence>
<dbReference type="InParanoid" id="A0A3B5KDA0"/>
<protein>
    <recommendedName>
        <fullName evidence="6">Heme-binding protein 1</fullName>
    </recommendedName>
</protein>
<feature type="signal peptide" evidence="7">
    <location>
        <begin position="1"/>
        <end position="18"/>
    </location>
</feature>
<organism evidence="8 9">
    <name type="scientific">Takifugu rubripes</name>
    <name type="common">Japanese pufferfish</name>
    <name type="synonym">Fugu rubripes</name>
    <dbReference type="NCBI Taxonomy" id="31033"/>
    <lineage>
        <taxon>Eukaryota</taxon>
        <taxon>Metazoa</taxon>
        <taxon>Chordata</taxon>
        <taxon>Craniata</taxon>
        <taxon>Vertebrata</taxon>
        <taxon>Euteleostomi</taxon>
        <taxon>Actinopterygii</taxon>
        <taxon>Neopterygii</taxon>
        <taxon>Teleostei</taxon>
        <taxon>Neoteleostei</taxon>
        <taxon>Acanthomorphata</taxon>
        <taxon>Eupercaria</taxon>
        <taxon>Tetraodontiformes</taxon>
        <taxon>Tetradontoidea</taxon>
        <taxon>Tetraodontidae</taxon>
        <taxon>Takifugu</taxon>
    </lineage>
</organism>
<dbReference type="AlphaFoldDB" id="A0A3B5KDA0"/>
<gene>
    <name evidence="8" type="primary">soul5</name>
</gene>
<dbReference type="Ensembl" id="ENSTRUT00000055051.2">
    <property type="protein sequence ID" value="ENSTRUP00000051387.2"/>
    <property type="gene ID" value="ENSTRUG00000020521.2"/>
</dbReference>
<dbReference type="Gene3D" id="3.20.80.10">
    <property type="entry name" value="Regulatory factor, effector binding domain"/>
    <property type="match status" value="1"/>
</dbReference>
<dbReference type="GO" id="GO:0020037">
    <property type="term" value="F:heme binding"/>
    <property type="evidence" value="ECO:0007669"/>
    <property type="project" value="TreeGrafter"/>
</dbReference>
<evidence type="ECO:0000256" key="4">
    <source>
        <dbReference type="ARBA" id="ARBA00022490"/>
    </source>
</evidence>
<evidence type="ECO:0000313" key="9">
    <source>
        <dbReference type="Proteomes" id="UP000005226"/>
    </source>
</evidence>
<evidence type="ECO:0000256" key="7">
    <source>
        <dbReference type="SAM" id="SignalP"/>
    </source>
</evidence>
<evidence type="ECO:0000256" key="1">
    <source>
        <dbReference type="ARBA" id="ARBA00004496"/>
    </source>
</evidence>
<feature type="chain" id="PRO_5025573138" description="Heme-binding protein 1" evidence="7">
    <location>
        <begin position="19"/>
        <end position="229"/>
    </location>
</feature>
<comment type="function">
    <text evidence="5">May bind free porphyrinogens that may be present in the cell and thus facilitate removal of these potentially toxic compound. Binds with a high affinity to one molecule of heme or porphyrins. It binds metalloporphyrins, free porphyrins and N-methylprotoporphyrin with similar affinities.</text>
</comment>
<dbReference type="GeneTree" id="ENSGT00940000163377"/>
<accession>A0A3B5KDA0</accession>
<dbReference type="SUPFAM" id="SSF55136">
    <property type="entry name" value="Probable bacterial effector-binding domain"/>
    <property type="match status" value="1"/>
</dbReference>
<dbReference type="InterPro" id="IPR006917">
    <property type="entry name" value="SOUL_heme-bd"/>
</dbReference>
<proteinExistence type="inferred from homology"/>
<evidence type="ECO:0000256" key="2">
    <source>
        <dbReference type="ARBA" id="ARBA00009817"/>
    </source>
</evidence>
<evidence type="ECO:0000313" key="8">
    <source>
        <dbReference type="Ensembl" id="ENSTRUP00000051387.2"/>
    </source>
</evidence>
<dbReference type="PANTHER" id="PTHR11220">
    <property type="entry name" value="HEME-BINDING PROTEIN-RELATED"/>
    <property type="match status" value="1"/>
</dbReference>
<reference evidence="8 9" key="1">
    <citation type="journal article" date="2011" name="Genome Biol. Evol.">
        <title>Integration of the genetic map and genome assembly of fugu facilitates insights into distinct features of genome evolution in teleosts and mammals.</title>
        <authorList>
            <person name="Kai W."/>
            <person name="Kikuchi K."/>
            <person name="Tohari S."/>
            <person name="Chew A.K."/>
            <person name="Tay A."/>
            <person name="Fujiwara A."/>
            <person name="Hosoya S."/>
            <person name="Suetake H."/>
            <person name="Naruse K."/>
            <person name="Brenner S."/>
            <person name="Suzuki Y."/>
            <person name="Venkatesh B."/>
        </authorList>
    </citation>
    <scope>NUCLEOTIDE SEQUENCE [LARGE SCALE GENOMIC DNA]</scope>
</reference>
<evidence type="ECO:0000256" key="5">
    <source>
        <dbReference type="ARBA" id="ARBA00037673"/>
    </source>
</evidence>
<keyword evidence="4" id="KW-0963">Cytoplasm</keyword>
<dbReference type="PANTHER" id="PTHR11220:SF1">
    <property type="entry name" value="HEME-BINDING PROTEIN 2"/>
    <property type="match status" value="1"/>
</dbReference>
<dbReference type="GO" id="GO:0005737">
    <property type="term" value="C:cytoplasm"/>
    <property type="evidence" value="ECO:0007669"/>
    <property type="project" value="UniProtKB-SubCell"/>
</dbReference>
<evidence type="ECO:0000256" key="3">
    <source>
        <dbReference type="ARBA" id="ARBA00011245"/>
    </source>
</evidence>
<reference evidence="8" key="2">
    <citation type="submission" date="2025-08" db="UniProtKB">
        <authorList>
            <consortium name="Ensembl"/>
        </authorList>
    </citation>
    <scope>IDENTIFICATION</scope>
</reference>
<comment type="similarity">
    <text evidence="2">Belongs to the HEBP family.</text>
</comment>
<keyword evidence="7" id="KW-0732">Signal</keyword>